<organism evidence="3 4">
    <name type="scientific">Virgibacillus pantothenticus</name>
    <dbReference type="NCBI Taxonomy" id="1473"/>
    <lineage>
        <taxon>Bacteria</taxon>
        <taxon>Bacillati</taxon>
        <taxon>Bacillota</taxon>
        <taxon>Bacilli</taxon>
        <taxon>Bacillales</taxon>
        <taxon>Bacillaceae</taxon>
        <taxon>Virgibacillus</taxon>
    </lineage>
</organism>
<feature type="transmembrane region" description="Helical" evidence="1">
    <location>
        <begin position="9"/>
        <end position="27"/>
    </location>
</feature>
<name>A0A0L0QLQ6_VIRPA</name>
<dbReference type="EMBL" id="LGTO01000007">
    <property type="protein sequence ID" value="KNE19501.1"/>
    <property type="molecule type" value="Genomic_DNA"/>
</dbReference>
<dbReference type="OrthoDB" id="2426743at2"/>
<keyword evidence="1" id="KW-0472">Membrane</keyword>
<dbReference type="Pfam" id="PF07331">
    <property type="entry name" value="TctB"/>
    <property type="match status" value="1"/>
</dbReference>
<sequence length="151" mass="17319">MLKSAERKISIIFILLAIGYLILSYQLPPYPFVPVDSDFVPKVLGFLLIALSIILFFNSNPKEQEEKKSNISRQDLRILLFVTALIILYISLLEIIGFVIVSMLFIFSCSWMLGYKNFKVNAIVSLLFPVTLFYIFNYLLQINLPSGILPF</sequence>
<reference evidence="4" key="1">
    <citation type="submission" date="2015-07" db="EMBL/GenBank/DDBJ databases">
        <title>Fjat-10053 dsm26.</title>
        <authorList>
            <person name="Liu B."/>
            <person name="Wang J."/>
            <person name="Zhu Y."/>
            <person name="Liu G."/>
            <person name="Chen Q."/>
            <person name="Chen Z."/>
            <person name="Lan J."/>
            <person name="Che J."/>
            <person name="Ge C."/>
            <person name="Shi H."/>
            <person name="Pan Z."/>
            <person name="Liu X."/>
        </authorList>
    </citation>
    <scope>NUCLEOTIDE SEQUENCE [LARGE SCALE GENOMIC DNA]</scope>
    <source>
        <strain evidence="4">DSM 26</strain>
    </source>
</reference>
<evidence type="ECO:0000313" key="4">
    <source>
        <dbReference type="Proteomes" id="UP000036780"/>
    </source>
</evidence>
<proteinExistence type="predicted"/>
<feature type="transmembrane region" description="Helical" evidence="1">
    <location>
        <begin position="120"/>
        <end position="140"/>
    </location>
</feature>
<feature type="transmembrane region" description="Helical" evidence="1">
    <location>
        <begin position="39"/>
        <end position="57"/>
    </location>
</feature>
<protein>
    <recommendedName>
        <fullName evidence="2">DUF1468 domain-containing protein</fullName>
    </recommendedName>
</protein>
<evidence type="ECO:0000313" key="3">
    <source>
        <dbReference type="EMBL" id="KNE19501.1"/>
    </source>
</evidence>
<keyword evidence="4" id="KW-1185">Reference proteome</keyword>
<keyword evidence="1" id="KW-0812">Transmembrane</keyword>
<keyword evidence="1" id="KW-1133">Transmembrane helix</keyword>
<comment type="caution">
    <text evidence="3">The sequence shown here is derived from an EMBL/GenBank/DDBJ whole genome shotgun (WGS) entry which is preliminary data.</text>
</comment>
<evidence type="ECO:0000256" key="1">
    <source>
        <dbReference type="SAM" id="Phobius"/>
    </source>
</evidence>
<evidence type="ECO:0000259" key="2">
    <source>
        <dbReference type="Pfam" id="PF07331"/>
    </source>
</evidence>
<dbReference type="PATRIC" id="fig|1473.5.peg.1312"/>
<dbReference type="InterPro" id="IPR009936">
    <property type="entry name" value="DUF1468"/>
</dbReference>
<dbReference type="Proteomes" id="UP000036780">
    <property type="component" value="Unassembled WGS sequence"/>
</dbReference>
<accession>A0A0L0QLQ6</accession>
<gene>
    <name evidence="3" type="ORF">AFK71_13525</name>
</gene>
<dbReference type="AlphaFoldDB" id="A0A0L0QLQ6"/>
<dbReference type="RefSeq" id="WP_050352037.1">
    <property type="nucleotide sequence ID" value="NZ_BOSN01000002.1"/>
</dbReference>
<feature type="transmembrane region" description="Helical" evidence="1">
    <location>
        <begin position="78"/>
        <end position="108"/>
    </location>
</feature>
<feature type="domain" description="DUF1468" evidence="2">
    <location>
        <begin position="9"/>
        <end position="145"/>
    </location>
</feature>